<dbReference type="GO" id="GO:0000978">
    <property type="term" value="F:RNA polymerase II cis-regulatory region sequence-specific DNA binding"/>
    <property type="evidence" value="ECO:0007669"/>
    <property type="project" value="TreeGrafter"/>
</dbReference>
<protein>
    <recommendedName>
        <fullName evidence="11">C2H2-type domain-containing protein</fullName>
    </recommendedName>
</protein>
<evidence type="ECO:0000256" key="5">
    <source>
        <dbReference type="ARBA" id="ARBA00022771"/>
    </source>
</evidence>
<evidence type="ECO:0000256" key="3">
    <source>
        <dbReference type="ARBA" id="ARBA00022723"/>
    </source>
</evidence>
<evidence type="ECO:0000256" key="4">
    <source>
        <dbReference type="ARBA" id="ARBA00022737"/>
    </source>
</evidence>
<dbReference type="AlphaFoldDB" id="A0AAV6U1S3"/>
<reference evidence="12 13" key="1">
    <citation type="journal article" date="2022" name="Nat. Ecol. Evol.">
        <title>A masculinizing supergene underlies an exaggerated male reproductive morph in a spider.</title>
        <authorList>
            <person name="Hendrickx F."/>
            <person name="De Corte Z."/>
            <person name="Sonet G."/>
            <person name="Van Belleghem S.M."/>
            <person name="Kostlbacher S."/>
            <person name="Vangestel C."/>
        </authorList>
    </citation>
    <scope>NUCLEOTIDE SEQUENCE [LARGE SCALE GENOMIC DNA]</scope>
    <source>
        <strain evidence="12">W744_W776</strain>
    </source>
</reference>
<keyword evidence="13" id="KW-1185">Reference proteome</keyword>
<dbReference type="PANTHER" id="PTHR46105">
    <property type="entry name" value="AGAP004733-PA"/>
    <property type="match status" value="1"/>
</dbReference>
<dbReference type="InterPro" id="IPR050457">
    <property type="entry name" value="ZnFinger_BTB_dom_contain"/>
</dbReference>
<keyword evidence="7" id="KW-0238">DNA-binding</keyword>
<gene>
    <name evidence="12" type="ORF">JTE90_019141</name>
</gene>
<dbReference type="EMBL" id="JAFNEN010000698">
    <property type="protein sequence ID" value="KAG8178432.1"/>
    <property type="molecule type" value="Genomic_DNA"/>
</dbReference>
<dbReference type="PROSITE" id="PS50157">
    <property type="entry name" value="ZINC_FINGER_C2H2_2"/>
    <property type="match status" value="2"/>
</dbReference>
<evidence type="ECO:0000256" key="1">
    <source>
        <dbReference type="ARBA" id="ARBA00004123"/>
    </source>
</evidence>
<keyword evidence="9" id="KW-0539">Nucleus</keyword>
<keyword evidence="6" id="KW-0862">Zinc</keyword>
<comment type="subcellular location">
    <subcellularLocation>
        <location evidence="1">Nucleus</location>
    </subcellularLocation>
</comment>
<keyword evidence="8" id="KW-0804">Transcription</keyword>
<comment type="similarity">
    <text evidence="2">Belongs to the krueppel C2H2-type zinc-finger protein family.</text>
</comment>
<dbReference type="InterPro" id="IPR036236">
    <property type="entry name" value="Znf_C2H2_sf"/>
</dbReference>
<evidence type="ECO:0000256" key="10">
    <source>
        <dbReference type="PROSITE-ProRule" id="PRU00042"/>
    </source>
</evidence>
<sequence>MTRRGHSEFLSFQNHWIIKEKNHLFVEWCNQSFNHKSNLNSHFKLHIGVRPRTCEVCGQEFSRKSKLTMHHLVHTGEISVQEVTS</sequence>
<dbReference type="GO" id="GO:0008270">
    <property type="term" value="F:zinc ion binding"/>
    <property type="evidence" value="ECO:0007669"/>
    <property type="project" value="UniProtKB-KW"/>
</dbReference>
<dbReference type="PROSITE" id="PS00028">
    <property type="entry name" value="ZINC_FINGER_C2H2_1"/>
    <property type="match status" value="1"/>
</dbReference>
<dbReference type="GO" id="GO:0000981">
    <property type="term" value="F:DNA-binding transcription factor activity, RNA polymerase II-specific"/>
    <property type="evidence" value="ECO:0007669"/>
    <property type="project" value="TreeGrafter"/>
</dbReference>
<evidence type="ECO:0000256" key="8">
    <source>
        <dbReference type="ARBA" id="ARBA00023163"/>
    </source>
</evidence>
<organism evidence="12 13">
    <name type="scientific">Oedothorax gibbosus</name>
    <dbReference type="NCBI Taxonomy" id="931172"/>
    <lineage>
        <taxon>Eukaryota</taxon>
        <taxon>Metazoa</taxon>
        <taxon>Ecdysozoa</taxon>
        <taxon>Arthropoda</taxon>
        <taxon>Chelicerata</taxon>
        <taxon>Arachnida</taxon>
        <taxon>Araneae</taxon>
        <taxon>Araneomorphae</taxon>
        <taxon>Entelegynae</taxon>
        <taxon>Araneoidea</taxon>
        <taxon>Linyphiidae</taxon>
        <taxon>Erigoninae</taxon>
        <taxon>Oedothorax</taxon>
    </lineage>
</organism>
<dbReference type="PANTHER" id="PTHR46105:SF28">
    <property type="entry name" value="ZINC FINGER PROTEIN 37-LIKE"/>
    <property type="match status" value="1"/>
</dbReference>
<dbReference type="SUPFAM" id="SSF57667">
    <property type="entry name" value="beta-beta-alpha zinc fingers"/>
    <property type="match status" value="1"/>
</dbReference>
<dbReference type="GO" id="GO:0005634">
    <property type="term" value="C:nucleus"/>
    <property type="evidence" value="ECO:0007669"/>
    <property type="project" value="UniProtKB-SubCell"/>
</dbReference>
<evidence type="ECO:0000256" key="7">
    <source>
        <dbReference type="ARBA" id="ARBA00023125"/>
    </source>
</evidence>
<evidence type="ECO:0000313" key="12">
    <source>
        <dbReference type="EMBL" id="KAG8178432.1"/>
    </source>
</evidence>
<comment type="caution">
    <text evidence="12">The sequence shown here is derived from an EMBL/GenBank/DDBJ whole genome shotgun (WGS) entry which is preliminary data.</text>
</comment>
<evidence type="ECO:0000256" key="2">
    <source>
        <dbReference type="ARBA" id="ARBA00006991"/>
    </source>
</evidence>
<name>A0AAV6U1S3_9ARAC</name>
<keyword evidence="3" id="KW-0479">Metal-binding</keyword>
<dbReference type="SMART" id="SM00355">
    <property type="entry name" value="ZnF_C2H2"/>
    <property type="match status" value="2"/>
</dbReference>
<feature type="domain" description="C2H2-type" evidence="11">
    <location>
        <begin position="24"/>
        <end position="51"/>
    </location>
</feature>
<dbReference type="Proteomes" id="UP000827092">
    <property type="component" value="Unassembled WGS sequence"/>
</dbReference>
<feature type="domain" description="C2H2-type" evidence="11">
    <location>
        <begin position="52"/>
        <end position="79"/>
    </location>
</feature>
<dbReference type="Gene3D" id="3.30.160.60">
    <property type="entry name" value="Classic Zinc Finger"/>
    <property type="match status" value="2"/>
</dbReference>
<evidence type="ECO:0000256" key="9">
    <source>
        <dbReference type="ARBA" id="ARBA00023242"/>
    </source>
</evidence>
<proteinExistence type="inferred from homology"/>
<evidence type="ECO:0000256" key="6">
    <source>
        <dbReference type="ARBA" id="ARBA00022833"/>
    </source>
</evidence>
<evidence type="ECO:0000313" key="13">
    <source>
        <dbReference type="Proteomes" id="UP000827092"/>
    </source>
</evidence>
<dbReference type="Pfam" id="PF00096">
    <property type="entry name" value="zf-C2H2"/>
    <property type="match status" value="2"/>
</dbReference>
<keyword evidence="5 10" id="KW-0863">Zinc-finger</keyword>
<accession>A0AAV6U1S3</accession>
<keyword evidence="4" id="KW-0677">Repeat</keyword>
<dbReference type="FunFam" id="3.30.160.60:FF:000188">
    <property type="entry name" value="Zinc finger protein 787"/>
    <property type="match status" value="1"/>
</dbReference>
<evidence type="ECO:0000259" key="11">
    <source>
        <dbReference type="PROSITE" id="PS50157"/>
    </source>
</evidence>
<dbReference type="InterPro" id="IPR013087">
    <property type="entry name" value="Znf_C2H2_type"/>
</dbReference>